<dbReference type="PATRIC" id="fig|931276.5.peg.3481"/>
<dbReference type="EMBL" id="CP004121">
    <property type="protein sequence ID" value="AGF57216.1"/>
    <property type="molecule type" value="Genomic_DNA"/>
</dbReference>
<keyword evidence="3" id="KW-1185">Reference proteome</keyword>
<evidence type="ECO:0000313" key="3">
    <source>
        <dbReference type="Proteomes" id="UP000011728"/>
    </source>
</evidence>
<dbReference type="STRING" id="36745.CLSAP_32190"/>
<reference evidence="2 3" key="1">
    <citation type="submission" date="2013-02" db="EMBL/GenBank/DDBJ databases">
        <title>Genome sequence of Clostridium saccharoperbutylacetonicum N1-4(HMT).</title>
        <authorList>
            <person name="Poehlein A."/>
            <person name="Daniel R."/>
        </authorList>
    </citation>
    <scope>NUCLEOTIDE SEQUENCE [LARGE SCALE GENOMIC DNA]</scope>
    <source>
        <strain evidence="3">N1-4(HMT)</strain>
    </source>
</reference>
<dbReference type="OrthoDB" id="333049at2"/>
<dbReference type="HOGENOM" id="CLU_061544_0_0_9"/>
<sequence length="380" mass="44027">MGIFKKLFTKQNENKSVEVEKVENKILIESWSPVCNIQAFVEKSQTTIYFYLWFNPGSENSTIKPCWGCNIFKGEKDIDYKAMDNGAAPTMPLEYCSHSNEGIDIDENDLSIIWFEEGDAAALIENNKLLAVIPGWAENGFYGYSRYAIGTAPFAWELTEAEDSLYKRVMKSKKYWEYLNEDYFKDVQAMHLSVLENFFGKHEKYYAIDNNEFPSKALITGTKNNVNYAFTAGVSVLCQPKIEQFLEDGEAEKNRRIELGFACCEDFKNNDGYMKMLSYISGQTNLPWQEITWIGNGHTIPCNAISNFEAVLLINNNLFPKINSPKYDNFMEERINLLWIIRITREEYNYLQDNDVDKLLKKYNGNLEDMIIFDENAKFI</sequence>
<evidence type="ECO:0000313" key="2">
    <source>
        <dbReference type="EMBL" id="AGF57216.1"/>
    </source>
</evidence>
<dbReference type="AlphaFoldDB" id="M1MR43"/>
<dbReference type="eggNOG" id="ENOG502Z8HZ">
    <property type="taxonomic scope" value="Bacteria"/>
</dbReference>
<accession>M1MR43</accession>
<protein>
    <recommendedName>
        <fullName evidence="1">Suppressor of fused-like domain-containing protein</fullName>
    </recommendedName>
</protein>
<dbReference type="Proteomes" id="UP000011728">
    <property type="component" value="Chromosome"/>
</dbReference>
<dbReference type="KEGG" id="csr:Cspa_c34550"/>
<feature type="domain" description="Suppressor of fused-like" evidence="1">
    <location>
        <begin position="224"/>
        <end position="364"/>
    </location>
</feature>
<dbReference type="RefSeq" id="WP_015393534.1">
    <property type="nucleotide sequence ID" value="NC_020291.1"/>
</dbReference>
<organism evidence="2 3">
    <name type="scientific">Clostridium saccharoperbutylacetonicum N1-4(HMT)</name>
    <dbReference type="NCBI Taxonomy" id="931276"/>
    <lineage>
        <taxon>Bacteria</taxon>
        <taxon>Bacillati</taxon>
        <taxon>Bacillota</taxon>
        <taxon>Clostridia</taxon>
        <taxon>Eubacteriales</taxon>
        <taxon>Clostridiaceae</taxon>
        <taxon>Clostridium</taxon>
    </lineage>
</organism>
<gene>
    <name evidence="2" type="ORF">Cspa_c34550</name>
</gene>
<dbReference type="Pfam" id="PF05076">
    <property type="entry name" value="SUFU"/>
    <property type="match status" value="1"/>
</dbReference>
<proteinExistence type="predicted"/>
<name>M1MR43_9CLOT</name>
<evidence type="ECO:0000259" key="1">
    <source>
        <dbReference type="Pfam" id="PF05076"/>
    </source>
</evidence>
<dbReference type="InterPro" id="IPR020941">
    <property type="entry name" value="SUFU-like_domain"/>
</dbReference>